<dbReference type="EMBL" id="CP012508">
    <property type="protein sequence ID" value="ALB22293.1"/>
    <property type="molecule type" value="Genomic_DNA"/>
</dbReference>
<comment type="subcellular location">
    <subcellularLocation>
        <location evidence="1">Membrane</location>
        <topology evidence="1">Peripheral membrane protein</topology>
    </subcellularLocation>
</comment>
<dbReference type="InterPro" id="IPR020845">
    <property type="entry name" value="AMP-binding_CS"/>
</dbReference>
<dbReference type="AlphaFoldDB" id="A0A1L6TAL1"/>
<accession>A0A1L6TAL1</accession>
<protein>
    <recommendedName>
        <fullName evidence="7">Long-chain-fatty-acid--CoA ligase</fullName>
        <ecNumber evidence="6">6.2.1.3</ecNumber>
    </recommendedName>
    <alternativeName>
        <fullName evidence="8">Long-chain acyl-CoA synthetase</fullName>
    </alternativeName>
</protein>
<evidence type="ECO:0000256" key="2">
    <source>
        <dbReference type="ARBA" id="ARBA00005005"/>
    </source>
</evidence>
<dbReference type="InterPro" id="IPR050237">
    <property type="entry name" value="ATP-dep_AMP-bd_enzyme"/>
</dbReference>
<dbReference type="PANTHER" id="PTHR43767:SF8">
    <property type="entry name" value="LONG-CHAIN-FATTY-ACID--COA LIGASE"/>
    <property type="match status" value="1"/>
</dbReference>
<comment type="similarity">
    <text evidence="3">Belongs to the ATP-dependent AMP-binding enzyme family.</text>
</comment>
<dbReference type="SUPFAM" id="SSF56801">
    <property type="entry name" value="Acetyl-CoA synthetase-like"/>
    <property type="match status" value="1"/>
</dbReference>
<evidence type="ECO:0000313" key="10">
    <source>
        <dbReference type="Proteomes" id="UP000029558"/>
    </source>
</evidence>
<evidence type="ECO:0000256" key="1">
    <source>
        <dbReference type="ARBA" id="ARBA00004170"/>
    </source>
</evidence>
<reference evidence="9 10" key="1">
    <citation type="journal article" date="2014" name="Genome Announc.">
        <title>Comparative Genome Analysis of Two Isolates of the Fish Pathogen Piscirickettsia salmonis from Different Hosts Reveals Major Differences in Virulence-Associated Secretion Systems.</title>
        <authorList>
            <person name="Bohle H."/>
            <person name="Henriquez P."/>
            <person name="Grothusen H."/>
            <person name="Navas E."/>
            <person name="Sandoval A."/>
            <person name="Bustamante F."/>
            <person name="Bustos P."/>
            <person name="Mancilla M."/>
        </authorList>
    </citation>
    <scope>NUCLEOTIDE SEQUENCE [LARGE SCALE GENOMIC DNA]</scope>
    <source>
        <strain evidence="10">B1-32597</strain>
    </source>
</reference>
<dbReference type="GO" id="GO:0004467">
    <property type="term" value="F:long-chain fatty acid-CoA ligase activity"/>
    <property type="evidence" value="ECO:0007669"/>
    <property type="project" value="UniProtKB-EC"/>
</dbReference>
<evidence type="ECO:0000256" key="8">
    <source>
        <dbReference type="ARBA" id="ARBA00042773"/>
    </source>
</evidence>
<evidence type="ECO:0000256" key="3">
    <source>
        <dbReference type="ARBA" id="ARBA00006432"/>
    </source>
</evidence>
<keyword evidence="4 9" id="KW-0436">Ligase</keyword>
<evidence type="ECO:0000256" key="4">
    <source>
        <dbReference type="ARBA" id="ARBA00022598"/>
    </source>
</evidence>
<evidence type="ECO:0000256" key="7">
    <source>
        <dbReference type="ARBA" id="ARBA00039545"/>
    </source>
</evidence>
<dbReference type="CDD" id="cd05936">
    <property type="entry name" value="FC-FACS_FadD_like"/>
    <property type="match status" value="1"/>
</dbReference>
<dbReference type="Gene3D" id="3.30.300.30">
    <property type="match status" value="1"/>
</dbReference>
<evidence type="ECO:0000313" key="9">
    <source>
        <dbReference type="EMBL" id="ALB22293.1"/>
    </source>
</evidence>
<dbReference type="InterPro" id="IPR000873">
    <property type="entry name" value="AMP-dep_synth/lig_dom"/>
</dbReference>
<dbReference type="RefSeq" id="WP_036772089.1">
    <property type="nucleotide sequence ID" value="NZ_CP039050.1"/>
</dbReference>
<sequence length="553" mass="61630">MDKPWLSEYPPGALTDIDPSQYSSLVQMYEEACKTYQGRPAFSCHFFSLSYEKIYQLSSDFAAFLQHELKLVPGDRFAIQLPNLLQYPVVLFGALQAGLTVVNLNPLYTTRELEEILEDAKPKAMVVLENFASKLQDIYQQTSLQHIIVTAVGDLYPFVKKQLVNFVVRHVKRAVPAWSIAPAVCLGDALRQGESYTLLPVRLDAKCLAFLQYTGGTTGHPKGVMLSHRNIIANLLQAKAWIGQDLREGQEVMITALPLYHIFALLANLFLFVMLGGLNVLIPNPRDLKDFLNVLAKTPFTGITGVNTLYDALLHQKSFHELDFSHLRVAIAGGMSLQQKVAEQWQQVTGKPIVEGYGLSETSPLVTLNPLQQTGFTGSIGLPVASTEVKICSEQGETLGVRDIGEICVRGPQVMQGYWQNEHATQLALDDKGWFKTGDIAYCDERGYFYIVDRLKDIIVVSGFNVYPAEVENIIMELAPVHEVAAVGLNSEQSGEQIKVYIVLNEGDLLTEDEVKAHCTQQLTAYKQPKIIEFIDELPKTVVGKVLRRALRE</sequence>
<name>A0A1L6TAL1_PISSA</name>
<evidence type="ECO:0000256" key="5">
    <source>
        <dbReference type="ARBA" id="ARBA00023136"/>
    </source>
</evidence>
<dbReference type="InterPro" id="IPR025110">
    <property type="entry name" value="AMP-bd_C"/>
</dbReference>
<keyword evidence="5" id="KW-0472">Membrane</keyword>
<comment type="pathway">
    <text evidence="2">Lipid metabolism; fatty acid beta-oxidation.</text>
</comment>
<evidence type="ECO:0000256" key="6">
    <source>
        <dbReference type="ARBA" id="ARBA00026121"/>
    </source>
</evidence>
<dbReference type="GO" id="GO:0016020">
    <property type="term" value="C:membrane"/>
    <property type="evidence" value="ECO:0007669"/>
    <property type="project" value="UniProtKB-SubCell"/>
</dbReference>
<dbReference type="Pfam" id="PF13193">
    <property type="entry name" value="AMP-binding_C"/>
    <property type="match status" value="1"/>
</dbReference>
<dbReference type="Pfam" id="PF00501">
    <property type="entry name" value="AMP-binding"/>
    <property type="match status" value="1"/>
</dbReference>
<dbReference type="Gene3D" id="2.30.38.10">
    <property type="entry name" value="Luciferase, Domain 3"/>
    <property type="match status" value="1"/>
</dbReference>
<dbReference type="PANTHER" id="PTHR43767">
    <property type="entry name" value="LONG-CHAIN-FATTY-ACID--COA LIGASE"/>
    <property type="match status" value="1"/>
</dbReference>
<dbReference type="PROSITE" id="PS00455">
    <property type="entry name" value="AMP_BINDING"/>
    <property type="match status" value="1"/>
</dbReference>
<gene>
    <name evidence="9" type="ORF">KU39_1110</name>
</gene>
<proteinExistence type="inferred from homology"/>
<dbReference type="InterPro" id="IPR045851">
    <property type="entry name" value="AMP-bd_C_sf"/>
</dbReference>
<dbReference type="EC" id="6.2.1.3" evidence="6"/>
<dbReference type="Gene3D" id="3.40.50.980">
    <property type="match status" value="2"/>
</dbReference>
<dbReference type="FunFam" id="3.40.50.12780:FF:000003">
    <property type="entry name" value="Long-chain-fatty-acid--CoA ligase FadD"/>
    <property type="match status" value="1"/>
</dbReference>
<dbReference type="Proteomes" id="UP000029558">
    <property type="component" value="Chromosome"/>
</dbReference>
<organism evidence="9 10">
    <name type="scientific">Piscirickettsia salmonis</name>
    <dbReference type="NCBI Taxonomy" id="1238"/>
    <lineage>
        <taxon>Bacteria</taxon>
        <taxon>Pseudomonadati</taxon>
        <taxon>Pseudomonadota</taxon>
        <taxon>Gammaproteobacteria</taxon>
        <taxon>Thiotrichales</taxon>
        <taxon>Piscirickettsiaceae</taxon>
        <taxon>Piscirickettsia</taxon>
    </lineage>
</organism>